<name>A0ABN2UP37_9MICC</name>
<evidence type="ECO:0008006" key="4">
    <source>
        <dbReference type="Google" id="ProtNLM"/>
    </source>
</evidence>
<organism evidence="2 3">
    <name type="scientific">Yaniella flava</name>
    <dbReference type="NCBI Taxonomy" id="287930"/>
    <lineage>
        <taxon>Bacteria</taxon>
        <taxon>Bacillati</taxon>
        <taxon>Actinomycetota</taxon>
        <taxon>Actinomycetes</taxon>
        <taxon>Micrococcales</taxon>
        <taxon>Micrococcaceae</taxon>
        <taxon>Yaniella</taxon>
    </lineage>
</organism>
<evidence type="ECO:0000313" key="2">
    <source>
        <dbReference type="EMBL" id="GAA2040226.1"/>
    </source>
</evidence>
<protein>
    <recommendedName>
        <fullName evidence="4">Chemotaxis protein</fullName>
    </recommendedName>
</protein>
<accession>A0ABN2UP37</accession>
<gene>
    <name evidence="2" type="ORF">GCM10009720_20910</name>
</gene>
<evidence type="ECO:0000313" key="3">
    <source>
        <dbReference type="Proteomes" id="UP001501461"/>
    </source>
</evidence>
<keyword evidence="1" id="KW-0472">Membrane</keyword>
<evidence type="ECO:0000256" key="1">
    <source>
        <dbReference type="SAM" id="Phobius"/>
    </source>
</evidence>
<feature type="transmembrane region" description="Helical" evidence="1">
    <location>
        <begin position="32"/>
        <end position="49"/>
    </location>
</feature>
<reference evidence="3" key="1">
    <citation type="journal article" date="2019" name="Int. J. Syst. Evol. Microbiol.">
        <title>The Global Catalogue of Microorganisms (GCM) 10K type strain sequencing project: providing services to taxonomists for standard genome sequencing and annotation.</title>
        <authorList>
            <consortium name="The Broad Institute Genomics Platform"/>
            <consortium name="The Broad Institute Genome Sequencing Center for Infectious Disease"/>
            <person name="Wu L."/>
            <person name="Ma J."/>
        </authorList>
    </citation>
    <scope>NUCLEOTIDE SEQUENCE [LARGE SCALE GENOMIC DNA]</scope>
    <source>
        <strain evidence="3">JCM 13595</strain>
    </source>
</reference>
<sequence>MYFRDKFFLASGFVLALLGSFATFFWRIEAGIVALLLVSILVLVFLTLLRRQVSKVQQRTLALLHFRGTVDNLSKDLRRAESVSTKKIIGLLHAQQMSMEELSDRLEAIAEDKSCK</sequence>
<proteinExistence type="predicted"/>
<comment type="caution">
    <text evidence="2">The sequence shown here is derived from an EMBL/GenBank/DDBJ whole genome shotgun (WGS) entry which is preliminary data.</text>
</comment>
<keyword evidence="3" id="KW-1185">Reference proteome</keyword>
<dbReference type="RefSeq" id="WP_343958351.1">
    <property type="nucleotide sequence ID" value="NZ_BAAAMN010000043.1"/>
</dbReference>
<keyword evidence="1" id="KW-1133">Transmembrane helix</keyword>
<dbReference type="Proteomes" id="UP001501461">
    <property type="component" value="Unassembled WGS sequence"/>
</dbReference>
<keyword evidence="1" id="KW-0812">Transmembrane</keyword>
<dbReference type="EMBL" id="BAAAMN010000043">
    <property type="protein sequence ID" value="GAA2040226.1"/>
    <property type="molecule type" value="Genomic_DNA"/>
</dbReference>